<dbReference type="Gene3D" id="3.10.180.10">
    <property type="entry name" value="2,3-Dihydroxybiphenyl 1,2-Dioxygenase, domain 1"/>
    <property type="match status" value="1"/>
</dbReference>
<evidence type="ECO:0008006" key="7">
    <source>
        <dbReference type="Google" id="ProtNLM"/>
    </source>
</evidence>
<evidence type="ECO:0000313" key="5">
    <source>
        <dbReference type="Proteomes" id="UP000184120"/>
    </source>
</evidence>
<organism evidence="4 5">
    <name type="scientific">Chishuiella changwenlii</name>
    <dbReference type="NCBI Taxonomy" id="1434701"/>
    <lineage>
        <taxon>Bacteria</taxon>
        <taxon>Pseudomonadati</taxon>
        <taxon>Bacteroidota</taxon>
        <taxon>Flavobacteriia</taxon>
        <taxon>Flavobacteriales</taxon>
        <taxon>Weeksellaceae</taxon>
        <taxon>Chishuiella</taxon>
    </lineage>
</organism>
<name>A0A1M7AI06_9FLAO</name>
<dbReference type="RefSeq" id="WP_072932942.1">
    <property type="nucleotide sequence ID" value="NZ_BMFL01000003.1"/>
</dbReference>
<dbReference type="EMBL" id="BMFL01000003">
    <property type="protein sequence ID" value="GGE90363.1"/>
    <property type="molecule type" value="Genomic_DNA"/>
</dbReference>
<dbReference type="CDD" id="cd06587">
    <property type="entry name" value="VOC"/>
    <property type="match status" value="1"/>
</dbReference>
<reference evidence="5" key="2">
    <citation type="submission" date="2016-11" db="EMBL/GenBank/DDBJ databases">
        <authorList>
            <person name="Varghese N."/>
            <person name="Submissions S."/>
        </authorList>
    </citation>
    <scope>NUCLEOTIDE SEQUENCE [LARGE SCALE GENOMIC DNA]</scope>
    <source>
        <strain evidence="5">DSM 27989</strain>
    </source>
</reference>
<proteinExistence type="predicted"/>
<feature type="domain" description="YycE-like C-terminal" evidence="2">
    <location>
        <begin position="67"/>
        <end position="119"/>
    </location>
</feature>
<reference evidence="3" key="5">
    <citation type="submission" date="2024-05" db="EMBL/GenBank/DDBJ databases">
        <authorList>
            <person name="Sun Q."/>
            <person name="Zhou Y."/>
        </authorList>
    </citation>
    <scope>NUCLEOTIDE SEQUENCE</scope>
    <source>
        <strain evidence="3">CGMCC 1.12707</strain>
    </source>
</reference>
<dbReference type="AlphaFoldDB" id="A0A1M7AI06"/>
<dbReference type="EMBL" id="FRBH01000009">
    <property type="protein sequence ID" value="SHL42380.1"/>
    <property type="molecule type" value="Genomic_DNA"/>
</dbReference>
<dbReference type="Proteomes" id="UP000650994">
    <property type="component" value="Unassembled WGS sequence"/>
</dbReference>
<dbReference type="Pfam" id="PF22659">
    <property type="entry name" value="YycE-like_C"/>
    <property type="match status" value="1"/>
</dbReference>
<dbReference type="Pfam" id="PF22658">
    <property type="entry name" value="YycE-like_N"/>
    <property type="match status" value="1"/>
</dbReference>
<accession>A0A1M7AI06</accession>
<evidence type="ECO:0000313" key="6">
    <source>
        <dbReference type="Proteomes" id="UP000650994"/>
    </source>
</evidence>
<protein>
    <recommendedName>
        <fullName evidence="7">Glyoxalase/Bleomycin resistance protein/Dioxygenase superfamily protein</fullName>
    </recommendedName>
</protein>
<evidence type="ECO:0000313" key="3">
    <source>
        <dbReference type="EMBL" id="GGE90363.1"/>
    </source>
</evidence>
<reference evidence="6" key="4">
    <citation type="journal article" date="2019" name="Int. J. Syst. Evol. Microbiol.">
        <title>The Global Catalogue of Microorganisms (GCM) 10K type strain sequencing project: providing services to taxonomists for standard genome sequencing and annotation.</title>
        <authorList>
            <consortium name="The Broad Institute Genomics Platform"/>
            <consortium name="The Broad Institute Genome Sequencing Center for Infectious Disease"/>
            <person name="Wu L."/>
            <person name="Ma J."/>
        </authorList>
    </citation>
    <scope>NUCLEOTIDE SEQUENCE [LARGE SCALE GENOMIC DNA]</scope>
    <source>
        <strain evidence="6">CGMCC 1.12707</strain>
    </source>
</reference>
<feature type="domain" description="YycE-like N-terminal" evidence="1">
    <location>
        <begin position="3"/>
        <end position="54"/>
    </location>
</feature>
<evidence type="ECO:0000313" key="4">
    <source>
        <dbReference type="EMBL" id="SHL42380.1"/>
    </source>
</evidence>
<dbReference type="InterPro" id="IPR058998">
    <property type="entry name" value="YycE-like_N"/>
</dbReference>
<dbReference type="STRING" id="1434701.SAMN05443634_10941"/>
<keyword evidence="6" id="KW-1185">Reference proteome</keyword>
<evidence type="ECO:0000259" key="1">
    <source>
        <dbReference type="Pfam" id="PF22658"/>
    </source>
</evidence>
<sequence>MELRVARHTNRIDEIIDFYTNILGLEILGNFENHNNYNGVFIGKQNKDWHLEFTTTSEEVHHFPDEDDCLVFYPKTNLEYDEIKSKLNSFKIEAIEPKNPYWKNNGISIKDPDGFFVIISHIKIKS</sequence>
<dbReference type="InterPro" id="IPR029068">
    <property type="entry name" value="Glyas_Bleomycin-R_OHBP_Dase"/>
</dbReference>
<dbReference type="SUPFAM" id="SSF54593">
    <property type="entry name" value="Glyoxalase/Bleomycin resistance protein/Dihydroxybiphenyl dioxygenase"/>
    <property type="match status" value="1"/>
</dbReference>
<reference evidence="3" key="1">
    <citation type="journal article" date="2014" name="Int. J. Syst. Evol. Microbiol.">
        <title>Complete genome of a new Firmicutes species belonging to the dominant human colonic microbiota ('Ruminococcus bicirculans') reveals two chromosomes and a selective capacity to utilize plant glucans.</title>
        <authorList>
            <consortium name="NISC Comparative Sequencing Program"/>
            <person name="Wegmann U."/>
            <person name="Louis P."/>
            <person name="Goesmann A."/>
            <person name="Henrissat B."/>
            <person name="Duncan S.H."/>
            <person name="Flint H.J."/>
        </authorList>
    </citation>
    <scope>NUCLEOTIDE SEQUENCE</scope>
    <source>
        <strain evidence="3">CGMCC 1.12707</strain>
    </source>
</reference>
<evidence type="ECO:0000259" key="2">
    <source>
        <dbReference type="Pfam" id="PF22659"/>
    </source>
</evidence>
<dbReference type="Proteomes" id="UP000184120">
    <property type="component" value="Unassembled WGS sequence"/>
</dbReference>
<gene>
    <name evidence="3" type="ORF">GCM10010984_05100</name>
    <name evidence="4" type="ORF">SAMN05443634_10941</name>
</gene>
<reference evidence="4" key="3">
    <citation type="submission" date="2016-11" db="EMBL/GenBank/DDBJ databases">
        <authorList>
            <person name="Jaros S."/>
            <person name="Januszkiewicz K."/>
            <person name="Wedrychowicz H."/>
        </authorList>
    </citation>
    <scope>NUCLEOTIDE SEQUENCE [LARGE SCALE GENOMIC DNA]</scope>
    <source>
        <strain evidence="4">DSM 27989</strain>
    </source>
</reference>
<dbReference type="InterPro" id="IPR058997">
    <property type="entry name" value="YycE-like_C"/>
</dbReference>
<dbReference type="OrthoDB" id="8018325at2"/>